<dbReference type="EMBL" id="BMAW01066347">
    <property type="protein sequence ID" value="GFT54673.1"/>
    <property type="molecule type" value="Genomic_DNA"/>
</dbReference>
<name>A0A8X6P7H8_NEPPI</name>
<evidence type="ECO:0000256" key="1">
    <source>
        <dbReference type="SAM" id="MobiDB-lite"/>
    </source>
</evidence>
<sequence>MAGRTSTVFPLPLDRPDPDNLQKADVEALKIVPEGAGIRKNGSWPGTILPRYQPGTALSDQVIRRAESSAAISVGEVRRAHAQGGISGGYSSAWPLGPYQERHRDMKLGSSGLKGS</sequence>
<organism evidence="2 3">
    <name type="scientific">Nephila pilipes</name>
    <name type="common">Giant wood spider</name>
    <name type="synonym">Nephila maculata</name>
    <dbReference type="NCBI Taxonomy" id="299642"/>
    <lineage>
        <taxon>Eukaryota</taxon>
        <taxon>Metazoa</taxon>
        <taxon>Ecdysozoa</taxon>
        <taxon>Arthropoda</taxon>
        <taxon>Chelicerata</taxon>
        <taxon>Arachnida</taxon>
        <taxon>Araneae</taxon>
        <taxon>Araneomorphae</taxon>
        <taxon>Entelegynae</taxon>
        <taxon>Araneoidea</taxon>
        <taxon>Nephilidae</taxon>
        <taxon>Nephila</taxon>
    </lineage>
</organism>
<evidence type="ECO:0000313" key="2">
    <source>
        <dbReference type="EMBL" id="GFT54673.1"/>
    </source>
</evidence>
<reference evidence="2" key="1">
    <citation type="submission" date="2020-08" db="EMBL/GenBank/DDBJ databases">
        <title>Multicomponent nature underlies the extraordinary mechanical properties of spider dragline silk.</title>
        <authorList>
            <person name="Kono N."/>
            <person name="Nakamura H."/>
            <person name="Mori M."/>
            <person name="Yoshida Y."/>
            <person name="Ohtoshi R."/>
            <person name="Malay A.D."/>
            <person name="Moran D.A.P."/>
            <person name="Tomita M."/>
            <person name="Numata K."/>
            <person name="Arakawa K."/>
        </authorList>
    </citation>
    <scope>NUCLEOTIDE SEQUENCE</scope>
</reference>
<evidence type="ECO:0000313" key="3">
    <source>
        <dbReference type="Proteomes" id="UP000887013"/>
    </source>
</evidence>
<feature type="region of interest" description="Disordered" evidence="1">
    <location>
        <begin position="85"/>
        <end position="116"/>
    </location>
</feature>
<dbReference type="AlphaFoldDB" id="A0A8X6P7H8"/>
<comment type="caution">
    <text evidence="2">The sequence shown here is derived from an EMBL/GenBank/DDBJ whole genome shotgun (WGS) entry which is preliminary data.</text>
</comment>
<gene>
    <name evidence="2" type="ORF">NPIL_636091</name>
</gene>
<proteinExistence type="predicted"/>
<protein>
    <submittedName>
        <fullName evidence="2">Uncharacterized protein</fullName>
    </submittedName>
</protein>
<dbReference type="Proteomes" id="UP000887013">
    <property type="component" value="Unassembled WGS sequence"/>
</dbReference>
<feature type="region of interest" description="Disordered" evidence="1">
    <location>
        <begin position="1"/>
        <end position="20"/>
    </location>
</feature>
<keyword evidence="3" id="KW-1185">Reference proteome</keyword>
<accession>A0A8X6P7H8</accession>